<accession>A0ACB8ED99</accession>
<dbReference type="EMBL" id="CM037629">
    <property type="protein sequence ID" value="KAH7990514.1"/>
    <property type="molecule type" value="Genomic_DNA"/>
</dbReference>
<comment type="caution">
    <text evidence="1">The sequence shown here is derived from an EMBL/GenBank/DDBJ whole genome shotgun (WGS) entry which is preliminary data.</text>
</comment>
<name>A0ACB8ED99_9SAUR</name>
<evidence type="ECO:0000313" key="2">
    <source>
        <dbReference type="Proteomes" id="UP000827872"/>
    </source>
</evidence>
<evidence type="ECO:0000313" key="1">
    <source>
        <dbReference type="EMBL" id="KAH7990514.1"/>
    </source>
</evidence>
<proteinExistence type="predicted"/>
<reference evidence="1" key="1">
    <citation type="submission" date="2021-08" db="EMBL/GenBank/DDBJ databases">
        <title>The first chromosome-level gecko genome reveals the dynamic sex chromosomes of Neotropical dwarf geckos (Sphaerodactylidae: Sphaerodactylus).</title>
        <authorList>
            <person name="Pinto B.J."/>
            <person name="Keating S.E."/>
            <person name="Gamble T."/>
        </authorList>
    </citation>
    <scope>NUCLEOTIDE SEQUENCE</scope>
    <source>
        <strain evidence="1">TG3544</strain>
    </source>
</reference>
<keyword evidence="2" id="KW-1185">Reference proteome</keyword>
<sequence>MSKEGQGPGQPPKTPCPGEKVQQDLQVLMQKVGGKPEVLLIGETLGGKDIHSLMGSFVKDLFSTTCHPISPTDVLKSQCNALCPSGAKPQQLVFFLCRASCVKGKQAELQKILKEVKQFVQKAPCALVGIIMEPEPGEAAEARGQLEKLMRGIFPKAPQKKARQTIRKEDQGKELEEVQVEVEIYVPGQPKGKLAVMKAVCRASEALSKCGGATSTGRAIEQVEGVDTGRGSSWKSVALKSLLGITFVGGLAAAGWYLYDQGLIPSNIIPTNFIPSNLFSFARLVVDSQGLMGTYRDILTQLL</sequence>
<gene>
    <name evidence="1" type="ORF">K3G42_007876</name>
</gene>
<protein>
    <submittedName>
        <fullName evidence="1">Uncharacterized protein</fullName>
    </submittedName>
</protein>
<organism evidence="1 2">
    <name type="scientific">Sphaerodactylus townsendi</name>
    <dbReference type="NCBI Taxonomy" id="933632"/>
    <lineage>
        <taxon>Eukaryota</taxon>
        <taxon>Metazoa</taxon>
        <taxon>Chordata</taxon>
        <taxon>Craniata</taxon>
        <taxon>Vertebrata</taxon>
        <taxon>Euteleostomi</taxon>
        <taxon>Lepidosauria</taxon>
        <taxon>Squamata</taxon>
        <taxon>Bifurcata</taxon>
        <taxon>Gekkota</taxon>
        <taxon>Sphaerodactylidae</taxon>
        <taxon>Sphaerodactylus</taxon>
    </lineage>
</organism>
<dbReference type="Proteomes" id="UP000827872">
    <property type="component" value="Linkage Group LG16"/>
</dbReference>